<evidence type="ECO:0000313" key="2">
    <source>
        <dbReference type="Proteomes" id="UP000663873"/>
    </source>
</evidence>
<keyword evidence="2" id="KW-1185">Reference proteome</keyword>
<proteinExistence type="predicted"/>
<protein>
    <submittedName>
        <fullName evidence="1">Uncharacterized protein</fullName>
    </submittedName>
</protein>
<reference evidence="1" key="1">
    <citation type="submission" date="2021-02" db="EMBL/GenBank/DDBJ databases">
        <authorList>
            <person name="Nowell W R."/>
        </authorList>
    </citation>
    <scope>NUCLEOTIDE SEQUENCE</scope>
</reference>
<dbReference type="AlphaFoldDB" id="A0A821V6S7"/>
<dbReference type="EMBL" id="CAJOBP010076765">
    <property type="protein sequence ID" value="CAF4900999.1"/>
    <property type="molecule type" value="Genomic_DNA"/>
</dbReference>
<accession>A0A821V6S7</accession>
<sequence length="62" mass="7077">AIDRYCPPMIIHQNLHTLMIHECSRELLVLMLNDGHLSQLHRLHVSLACSHEALEVEPPCPT</sequence>
<name>A0A821V6S7_9BILA</name>
<comment type="caution">
    <text evidence="1">The sequence shown here is derived from an EMBL/GenBank/DDBJ whole genome shotgun (WGS) entry which is preliminary data.</text>
</comment>
<feature type="non-terminal residue" evidence="1">
    <location>
        <position position="62"/>
    </location>
</feature>
<gene>
    <name evidence="1" type="ORF">UJA718_LOCUS45520</name>
</gene>
<dbReference type="Proteomes" id="UP000663873">
    <property type="component" value="Unassembled WGS sequence"/>
</dbReference>
<organism evidence="1 2">
    <name type="scientific">Rotaria socialis</name>
    <dbReference type="NCBI Taxonomy" id="392032"/>
    <lineage>
        <taxon>Eukaryota</taxon>
        <taxon>Metazoa</taxon>
        <taxon>Spiralia</taxon>
        <taxon>Gnathifera</taxon>
        <taxon>Rotifera</taxon>
        <taxon>Eurotatoria</taxon>
        <taxon>Bdelloidea</taxon>
        <taxon>Philodinida</taxon>
        <taxon>Philodinidae</taxon>
        <taxon>Rotaria</taxon>
    </lineage>
</organism>
<evidence type="ECO:0000313" key="1">
    <source>
        <dbReference type="EMBL" id="CAF4900999.1"/>
    </source>
</evidence>
<feature type="non-terminal residue" evidence="1">
    <location>
        <position position="1"/>
    </location>
</feature>